<sequence>MENKRIKEMIITRLHTPVAVKLLKDLTEEISKELEIPVKSTGSEFEIPWWKAKILMDEKIAELLDENEIDETYIQKKVWSEKAKTQPEELEKTFYLKLSNKLGKLKNEFKMNPSPILMKKIENLETLLNDLLSARLSKILKMSFRGAPPKILENLTLEEKWLYDEINQIIKIWVERILGD</sequence>
<dbReference type="Gene3D" id="1.20.58.2050">
    <property type="match status" value="1"/>
</dbReference>
<evidence type="ECO:0000313" key="3">
    <source>
        <dbReference type="Proteomes" id="UP000186851"/>
    </source>
</evidence>
<gene>
    <name evidence="2" type="ORF">OdinLCB4_001945</name>
</gene>
<dbReference type="EMBL" id="CP091871">
    <property type="protein sequence ID" value="WEU40712.1"/>
    <property type="molecule type" value="Genomic_DNA"/>
</dbReference>
<dbReference type="CDD" id="cd11714">
    <property type="entry name" value="GINS_A_archaea"/>
    <property type="match status" value="1"/>
</dbReference>
<dbReference type="Pfam" id="PF05916">
    <property type="entry name" value="Sld5"/>
    <property type="match status" value="1"/>
</dbReference>
<dbReference type="InterPro" id="IPR021151">
    <property type="entry name" value="GINS_A"/>
</dbReference>
<evidence type="ECO:0000259" key="1">
    <source>
        <dbReference type="Pfam" id="PF05916"/>
    </source>
</evidence>
<reference evidence="2" key="1">
    <citation type="journal article" date="2017" name="Nature">
        <title>Asgard archaea illuminate the origin of eukaryotic cellular complexity.</title>
        <authorList>
            <person name="Zaremba-Niedzwiedzka K."/>
            <person name="Caceres E.F."/>
            <person name="Saw J.H."/>
            <person name="Backstrom D."/>
            <person name="Juzokaite L."/>
            <person name="Vancaester E."/>
            <person name="Seitz K.W."/>
            <person name="Anantharaman K."/>
            <person name="Starnawski P."/>
            <person name="Kjeldsen K.U."/>
            <person name="Scott M.B."/>
            <person name="Nunoura T."/>
            <person name="Banfield J.F."/>
            <person name="Schramm A."/>
            <person name="Baker B.J."/>
            <person name="Spang A."/>
            <person name="Ettema T.J.G."/>
        </authorList>
    </citation>
    <scope>NUCLEOTIDE SEQUENCE</scope>
    <source>
        <strain evidence="2">LCB_4</strain>
    </source>
</reference>
<feature type="domain" description="GINS subunit" evidence="1">
    <location>
        <begin position="76"/>
        <end position="174"/>
    </location>
</feature>
<dbReference type="Proteomes" id="UP000186851">
    <property type="component" value="Chromosome"/>
</dbReference>
<evidence type="ECO:0000313" key="2">
    <source>
        <dbReference type="EMBL" id="WEU40712.1"/>
    </source>
</evidence>
<dbReference type="InterPro" id="IPR038437">
    <property type="entry name" value="GINS_Psf3_sf"/>
</dbReference>
<protein>
    <submittedName>
        <fullName evidence="2">DNA replication complex GINS family protein</fullName>
    </submittedName>
</protein>
<proteinExistence type="predicted"/>
<dbReference type="AlphaFoldDB" id="A0AAF0D2Z9"/>
<reference evidence="2" key="2">
    <citation type="journal article" date="2022" name="Nat. Microbiol.">
        <title>A closed Candidatus Odinarchaeum chromosome exposes Asgard archaeal viruses.</title>
        <authorList>
            <person name="Tamarit D."/>
            <person name="Caceres E.F."/>
            <person name="Krupovic M."/>
            <person name="Nijland R."/>
            <person name="Eme L."/>
            <person name="Robinson N.P."/>
            <person name="Ettema T.J.G."/>
        </authorList>
    </citation>
    <scope>NUCLEOTIDE SEQUENCE</scope>
    <source>
        <strain evidence="2">LCB_4</strain>
    </source>
</reference>
<accession>A0AAF0D2Z9</accession>
<dbReference type="KEGG" id="oyw:OdinLCB4_001945"/>
<name>A0AAF0D2Z9_ODILC</name>
<organism evidence="2 3">
    <name type="scientific">Odinarchaeota yellowstonii (strain LCB_4)</name>
    <dbReference type="NCBI Taxonomy" id="1841599"/>
    <lineage>
        <taxon>Archaea</taxon>
        <taxon>Promethearchaeati</taxon>
        <taxon>Candidatus Odinarchaeota</taxon>
        <taxon>Candidatus Odinarchaeia</taxon>
        <taxon>Candidatus Odinarchaeales</taxon>
        <taxon>Candidatus Odinarchaeaceae</taxon>
        <taxon>Candidatus Odinarchaeum</taxon>
    </lineage>
</organism>